<dbReference type="Proteomes" id="UP001158066">
    <property type="component" value="Unassembled WGS sequence"/>
</dbReference>
<dbReference type="InterPro" id="IPR029063">
    <property type="entry name" value="SAM-dependent_MTases_sf"/>
</dbReference>
<dbReference type="GO" id="GO:0008757">
    <property type="term" value="F:S-adenosylmethionine-dependent methyltransferase activity"/>
    <property type="evidence" value="ECO:0007669"/>
    <property type="project" value="InterPro"/>
</dbReference>
<dbReference type="Gene3D" id="3.40.50.150">
    <property type="entry name" value="Vaccinia Virus protein VP39"/>
    <property type="match status" value="1"/>
</dbReference>
<name>A0AA45WV96_9CLOT</name>
<dbReference type="Pfam" id="PF08241">
    <property type="entry name" value="Methyltransf_11"/>
    <property type="match status" value="1"/>
</dbReference>
<evidence type="ECO:0000313" key="3">
    <source>
        <dbReference type="Proteomes" id="UP001158066"/>
    </source>
</evidence>
<dbReference type="PANTHER" id="PTHR43591">
    <property type="entry name" value="METHYLTRANSFERASE"/>
    <property type="match status" value="1"/>
</dbReference>
<protein>
    <submittedName>
        <fullName evidence="2">Methyltransferase domain-containing protein</fullName>
    </submittedName>
</protein>
<dbReference type="SUPFAM" id="SSF53335">
    <property type="entry name" value="S-adenosyl-L-methionine-dependent methyltransferases"/>
    <property type="match status" value="1"/>
</dbReference>
<accession>A0AA45WV96</accession>
<organism evidence="2 3">
    <name type="scientific">Anoxynatronum buryatiense</name>
    <dbReference type="NCBI Taxonomy" id="489973"/>
    <lineage>
        <taxon>Bacteria</taxon>
        <taxon>Bacillati</taxon>
        <taxon>Bacillota</taxon>
        <taxon>Clostridia</taxon>
        <taxon>Eubacteriales</taxon>
        <taxon>Clostridiaceae</taxon>
        <taxon>Anoxynatronum</taxon>
    </lineage>
</organism>
<dbReference type="EMBL" id="FXUF01000004">
    <property type="protein sequence ID" value="SMP51880.1"/>
    <property type="molecule type" value="Genomic_DNA"/>
</dbReference>
<dbReference type="InterPro" id="IPR013216">
    <property type="entry name" value="Methyltransf_11"/>
</dbReference>
<dbReference type="CDD" id="cd02440">
    <property type="entry name" value="AdoMet_MTases"/>
    <property type="match status" value="1"/>
</dbReference>
<evidence type="ECO:0000259" key="1">
    <source>
        <dbReference type="Pfam" id="PF08241"/>
    </source>
</evidence>
<comment type="caution">
    <text evidence="2">The sequence shown here is derived from an EMBL/GenBank/DDBJ whole genome shotgun (WGS) entry which is preliminary data.</text>
</comment>
<keyword evidence="2" id="KW-0808">Transferase</keyword>
<dbReference type="NCBIfam" id="NF045667">
    <property type="entry name" value="MTase_DVU1556"/>
    <property type="match status" value="1"/>
</dbReference>
<dbReference type="AlphaFoldDB" id="A0AA45WV96"/>
<proteinExistence type="predicted"/>
<keyword evidence="3" id="KW-1185">Reference proteome</keyword>
<gene>
    <name evidence="2" type="ORF">SAMN06296020_104143</name>
</gene>
<sequence>MKCCNVYENDAMKEAMGETLRPGGFSLTEKGVVFCGFSAKDSILDVGCGRGATVGYLSEKHAIQASGIDPSEKLLADARQNHPGGHFVTGKGESLPFKDESFHGVFAECTLSLMDNVHLALKEASRVLKPKGWLIITDVYAKRPAFINELEAFSFNSCMRGLHDVNLFEKNLKALGFSIAMKEDCSELLKSLLVNIILTHGSMGAFWSKTTDQCTEGHRFQAILQACKPGYFMIIGRKGEIHHE</sequence>
<feature type="domain" description="Methyltransferase type 11" evidence="1">
    <location>
        <begin position="44"/>
        <end position="136"/>
    </location>
</feature>
<reference evidence="2" key="1">
    <citation type="submission" date="2017-05" db="EMBL/GenBank/DDBJ databases">
        <authorList>
            <person name="Varghese N."/>
            <person name="Submissions S."/>
        </authorList>
    </citation>
    <scope>NUCLEOTIDE SEQUENCE</scope>
    <source>
        <strain evidence="2">Su22</strain>
    </source>
</reference>
<evidence type="ECO:0000313" key="2">
    <source>
        <dbReference type="EMBL" id="SMP51880.1"/>
    </source>
</evidence>
<keyword evidence="2" id="KW-0489">Methyltransferase</keyword>
<dbReference type="RefSeq" id="WP_283408816.1">
    <property type="nucleotide sequence ID" value="NZ_FXUF01000004.1"/>
</dbReference>
<dbReference type="GO" id="GO:0032259">
    <property type="term" value="P:methylation"/>
    <property type="evidence" value="ECO:0007669"/>
    <property type="project" value="UniProtKB-KW"/>
</dbReference>